<dbReference type="Proteomes" id="UP001272052">
    <property type="component" value="Unassembled WGS sequence"/>
</dbReference>
<organism evidence="6 7">
    <name type="scientific">Methanimicrococcus hacksteinii</name>
    <dbReference type="NCBI Taxonomy" id="3028293"/>
    <lineage>
        <taxon>Archaea</taxon>
        <taxon>Methanobacteriati</taxon>
        <taxon>Methanobacteriota</taxon>
        <taxon>Stenosarchaea group</taxon>
        <taxon>Methanomicrobia</taxon>
        <taxon>Methanosarcinales</taxon>
        <taxon>Methanosarcinaceae</taxon>
        <taxon>Methanimicrococcus</taxon>
    </lineage>
</organism>
<dbReference type="EMBL" id="JAWDKC010000031">
    <property type="protein sequence ID" value="MDV0446051.1"/>
    <property type="molecule type" value="Genomic_DNA"/>
</dbReference>
<dbReference type="InterPro" id="IPR007269">
    <property type="entry name" value="ICMT_MeTrfase"/>
</dbReference>
<evidence type="ECO:0000256" key="1">
    <source>
        <dbReference type="ARBA" id="ARBA00004141"/>
    </source>
</evidence>
<keyword evidence="2 5" id="KW-0812">Transmembrane</keyword>
<accession>A0ABU3VRN5</accession>
<evidence type="ECO:0000313" key="7">
    <source>
        <dbReference type="Proteomes" id="UP001272052"/>
    </source>
</evidence>
<protein>
    <recommendedName>
        <fullName evidence="8">Isoprenylcysteine carboxyl methyltransferase</fullName>
    </recommendedName>
</protein>
<evidence type="ECO:0000256" key="3">
    <source>
        <dbReference type="ARBA" id="ARBA00022989"/>
    </source>
</evidence>
<reference evidence="6 7" key="1">
    <citation type="submission" date="2023-06" db="EMBL/GenBank/DDBJ databases">
        <title>Genome sequence of Methanimicrococcus sp. At1.</title>
        <authorList>
            <person name="Protasov E."/>
            <person name="Platt K."/>
            <person name="Poehlein A."/>
            <person name="Daniel R."/>
            <person name="Brune A."/>
        </authorList>
    </citation>
    <scope>NUCLEOTIDE SEQUENCE [LARGE SCALE GENOMIC DNA]</scope>
    <source>
        <strain evidence="6 7">At1</strain>
    </source>
</reference>
<dbReference type="Pfam" id="PF04140">
    <property type="entry name" value="ICMT"/>
    <property type="match status" value="1"/>
</dbReference>
<comment type="caution">
    <text evidence="6">The sequence shown here is derived from an EMBL/GenBank/DDBJ whole genome shotgun (WGS) entry which is preliminary data.</text>
</comment>
<keyword evidence="7" id="KW-1185">Reference proteome</keyword>
<evidence type="ECO:0000313" key="6">
    <source>
        <dbReference type="EMBL" id="MDV0446051.1"/>
    </source>
</evidence>
<feature type="transmembrane region" description="Helical" evidence="5">
    <location>
        <begin position="103"/>
        <end position="122"/>
    </location>
</feature>
<feature type="transmembrane region" description="Helical" evidence="5">
    <location>
        <begin position="197"/>
        <end position="224"/>
    </location>
</feature>
<name>A0ABU3VRN5_9EURY</name>
<keyword evidence="3 5" id="KW-1133">Transmembrane helix</keyword>
<dbReference type="PANTHER" id="PTHR43847:SF1">
    <property type="entry name" value="BLL3993 PROTEIN"/>
    <property type="match status" value="1"/>
</dbReference>
<keyword evidence="4 5" id="KW-0472">Membrane</keyword>
<evidence type="ECO:0000256" key="2">
    <source>
        <dbReference type="ARBA" id="ARBA00022692"/>
    </source>
</evidence>
<evidence type="ECO:0008006" key="8">
    <source>
        <dbReference type="Google" id="ProtNLM"/>
    </source>
</evidence>
<feature type="transmembrane region" description="Helical" evidence="5">
    <location>
        <begin position="61"/>
        <end position="82"/>
    </location>
</feature>
<feature type="transmembrane region" description="Helical" evidence="5">
    <location>
        <begin position="134"/>
        <end position="156"/>
    </location>
</feature>
<proteinExistence type="predicted"/>
<dbReference type="InterPro" id="IPR052527">
    <property type="entry name" value="Metal_cation-efflux_comp"/>
</dbReference>
<dbReference type="Gene3D" id="1.20.120.1630">
    <property type="match status" value="1"/>
</dbReference>
<comment type="subcellular location">
    <subcellularLocation>
        <location evidence="1">Membrane</location>
        <topology evidence="1">Multi-pass membrane protein</topology>
    </subcellularLocation>
</comment>
<dbReference type="PANTHER" id="PTHR43847">
    <property type="entry name" value="BLL3993 PROTEIN"/>
    <property type="match status" value="1"/>
</dbReference>
<gene>
    <name evidence="6" type="ORF">MmiAt1_16610</name>
</gene>
<evidence type="ECO:0000256" key="5">
    <source>
        <dbReference type="SAM" id="Phobius"/>
    </source>
</evidence>
<feature type="transmembrane region" description="Helical" evidence="5">
    <location>
        <begin position="37"/>
        <end position="55"/>
    </location>
</feature>
<evidence type="ECO:0000256" key="4">
    <source>
        <dbReference type="ARBA" id="ARBA00023136"/>
    </source>
</evidence>
<sequence>MFILLIRFYRNVIRFFAKGVFMSSESSPKESPSVVRLLLYFLFPFFSAAVFFLLAGTVQFAAGWIFNLWLAILVFIITVYLWKKDPALLKERSNPGGYKNQKGWDKIFVPIVMILYFVWFFIMPLDVARFEWSGNAPAIGQGLGFLTLLISSFFLYRSVTDNTYLSPTLRIQEERNQTVITTGVYGFIRHPMYLGNAALFIGAPMLLGSVYGLFFGILLTVLLMSRIPGEEKMLKEELSGYFEYMDKVKYRLFPFIW</sequence>